<evidence type="ECO:0000256" key="5">
    <source>
        <dbReference type="ARBA" id="ARBA00023163"/>
    </source>
</evidence>
<feature type="domain" description="HTH marR-type" evidence="6">
    <location>
        <begin position="10"/>
        <end position="140"/>
    </location>
</feature>
<dbReference type="PRINTS" id="PR00598">
    <property type="entry name" value="HTHMARR"/>
</dbReference>
<dbReference type="Pfam" id="PF22381">
    <property type="entry name" value="Staph_reg_Sar_Rot"/>
    <property type="match status" value="1"/>
</dbReference>
<dbReference type="SMART" id="SM00347">
    <property type="entry name" value="HTH_MARR"/>
    <property type="match status" value="1"/>
</dbReference>
<dbReference type="EMBL" id="QYYH01000013">
    <property type="protein sequence ID" value="RJY18866.1"/>
    <property type="molecule type" value="Genomic_DNA"/>
</dbReference>
<dbReference type="Proteomes" id="UP000273022">
    <property type="component" value="Unassembled WGS sequence"/>
</dbReference>
<sequence>MKPDPEHKLSDNVCFAVYSANNAIIRAYRPLLEQYDLTFPQYLVMQALWCKDAISLTQLSQQTGLDLGSLTPIVKRLEVKELLIRTKDQHDERKKVIQLTEFGLGIRTEALELKQTLLEKVSLCEDELVQLRDQCLKVVKELDIK</sequence>
<dbReference type="PROSITE" id="PS50995">
    <property type="entry name" value="HTH_MARR_2"/>
    <property type="match status" value="1"/>
</dbReference>
<dbReference type="GO" id="GO:0003677">
    <property type="term" value="F:DNA binding"/>
    <property type="evidence" value="ECO:0007669"/>
    <property type="project" value="UniProtKB-KW"/>
</dbReference>
<dbReference type="InterPro" id="IPR036388">
    <property type="entry name" value="WH-like_DNA-bd_sf"/>
</dbReference>
<dbReference type="GO" id="GO:0006950">
    <property type="term" value="P:response to stress"/>
    <property type="evidence" value="ECO:0007669"/>
    <property type="project" value="TreeGrafter"/>
</dbReference>
<reference evidence="7 8" key="1">
    <citation type="submission" date="2018-09" db="EMBL/GenBank/DDBJ databases">
        <title>Phylogeny of the Shewanellaceae, and recommendation for two new genera, Pseudoshewanella and Parashewanella.</title>
        <authorList>
            <person name="Wang G."/>
        </authorList>
    </citation>
    <scope>NUCLEOTIDE SEQUENCE [LARGE SCALE GENOMIC DNA]</scope>
    <source>
        <strain evidence="7 8">KCTC 22492</strain>
    </source>
</reference>
<evidence type="ECO:0000313" key="8">
    <source>
        <dbReference type="Proteomes" id="UP000273022"/>
    </source>
</evidence>
<dbReference type="PANTHER" id="PTHR33164:SF5">
    <property type="entry name" value="ORGANIC HYDROPEROXIDE RESISTANCE TRANSCRIPTIONAL REGULATOR"/>
    <property type="match status" value="1"/>
</dbReference>
<evidence type="ECO:0000313" key="7">
    <source>
        <dbReference type="EMBL" id="RJY18866.1"/>
    </source>
</evidence>
<dbReference type="SUPFAM" id="SSF46785">
    <property type="entry name" value="Winged helix' DNA-binding domain"/>
    <property type="match status" value="1"/>
</dbReference>
<protein>
    <submittedName>
        <fullName evidence="7">MarR family transcriptional regulator</fullName>
    </submittedName>
</protein>
<evidence type="ECO:0000256" key="2">
    <source>
        <dbReference type="ARBA" id="ARBA00022490"/>
    </source>
</evidence>
<dbReference type="InterPro" id="IPR039422">
    <property type="entry name" value="MarR/SlyA-like"/>
</dbReference>
<dbReference type="RefSeq" id="WP_121852212.1">
    <property type="nucleotide sequence ID" value="NZ_CP037952.1"/>
</dbReference>
<evidence type="ECO:0000256" key="4">
    <source>
        <dbReference type="ARBA" id="ARBA00023125"/>
    </source>
</evidence>
<keyword evidence="8" id="KW-1185">Reference proteome</keyword>
<organism evidence="7 8">
    <name type="scientific">Parashewanella spongiae</name>
    <dbReference type="NCBI Taxonomy" id="342950"/>
    <lineage>
        <taxon>Bacteria</taxon>
        <taxon>Pseudomonadati</taxon>
        <taxon>Pseudomonadota</taxon>
        <taxon>Gammaproteobacteria</taxon>
        <taxon>Alteromonadales</taxon>
        <taxon>Shewanellaceae</taxon>
        <taxon>Parashewanella</taxon>
    </lineage>
</organism>
<dbReference type="GO" id="GO:0003700">
    <property type="term" value="F:DNA-binding transcription factor activity"/>
    <property type="evidence" value="ECO:0007669"/>
    <property type="project" value="InterPro"/>
</dbReference>
<keyword evidence="3" id="KW-0805">Transcription regulation</keyword>
<dbReference type="AlphaFoldDB" id="A0A3A6U419"/>
<dbReference type="GO" id="GO:0005737">
    <property type="term" value="C:cytoplasm"/>
    <property type="evidence" value="ECO:0007669"/>
    <property type="project" value="UniProtKB-SubCell"/>
</dbReference>
<evidence type="ECO:0000256" key="1">
    <source>
        <dbReference type="ARBA" id="ARBA00004496"/>
    </source>
</evidence>
<keyword evidence="4" id="KW-0238">DNA-binding</keyword>
<name>A0A3A6U419_9GAMM</name>
<dbReference type="OrthoDB" id="9806864at2"/>
<dbReference type="InterPro" id="IPR036390">
    <property type="entry name" value="WH_DNA-bd_sf"/>
</dbReference>
<keyword evidence="2" id="KW-0963">Cytoplasm</keyword>
<comment type="caution">
    <text evidence="7">The sequence shown here is derived from an EMBL/GenBank/DDBJ whole genome shotgun (WGS) entry which is preliminary data.</text>
</comment>
<dbReference type="InterPro" id="IPR055166">
    <property type="entry name" value="Transc_reg_Sar_Rot_HTH"/>
</dbReference>
<dbReference type="Gene3D" id="1.10.10.10">
    <property type="entry name" value="Winged helix-like DNA-binding domain superfamily/Winged helix DNA-binding domain"/>
    <property type="match status" value="1"/>
</dbReference>
<dbReference type="InterPro" id="IPR000835">
    <property type="entry name" value="HTH_MarR-typ"/>
</dbReference>
<comment type="subcellular location">
    <subcellularLocation>
        <location evidence="1">Cytoplasm</location>
    </subcellularLocation>
</comment>
<keyword evidence="5" id="KW-0804">Transcription</keyword>
<evidence type="ECO:0000256" key="3">
    <source>
        <dbReference type="ARBA" id="ARBA00023015"/>
    </source>
</evidence>
<accession>A0A3A6U419</accession>
<evidence type="ECO:0000259" key="6">
    <source>
        <dbReference type="PROSITE" id="PS50995"/>
    </source>
</evidence>
<proteinExistence type="predicted"/>
<gene>
    <name evidence="7" type="ORF">D5R81_03205</name>
</gene>
<dbReference type="PANTHER" id="PTHR33164">
    <property type="entry name" value="TRANSCRIPTIONAL REGULATOR, MARR FAMILY"/>
    <property type="match status" value="1"/>
</dbReference>